<evidence type="ECO:0000313" key="3">
    <source>
        <dbReference type="Proteomes" id="UP000323386"/>
    </source>
</evidence>
<name>A0A5C3F9K7_9BASI</name>
<protein>
    <submittedName>
        <fullName evidence="2">Uncharacterized protein</fullName>
    </submittedName>
</protein>
<dbReference type="OrthoDB" id="2554764at2759"/>
<sequence length="73" mass="7337">MASSGDSASAKRAAGQLQQDLGSIQGSSGLKEQGDKDAQVGTGMQKANEQPDAAGMTDAAGAKDQVRQQADQS</sequence>
<dbReference type="AlphaFoldDB" id="A0A5C3F9K7"/>
<organism evidence="2 3">
    <name type="scientific">Pseudozyma flocculosa</name>
    <dbReference type="NCBI Taxonomy" id="84751"/>
    <lineage>
        <taxon>Eukaryota</taxon>
        <taxon>Fungi</taxon>
        <taxon>Dikarya</taxon>
        <taxon>Basidiomycota</taxon>
        <taxon>Ustilaginomycotina</taxon>
        <taxon>Ustilaginomycetes</taxon>
        <taxon>Ustilaginales</taxon>
        <taxon>Ustilaginaceae</taxon>
        <taxon>Pseudozyma</taxon>
    </lineage>
</organism>
<gene>
    <name evidence="2" type="ORF">PSFLO_05553</name>
</gene>
<feature type="compositionally biased region" description="Polar residues" evidence="1">
    <location>
        <begin position="16"/>
        <end position="30"/>
    </location>
</feature>
<feature type="region of interest" description="Disordered" evidence="1">
    <location>
        <begin position="1"/>
        <end position="73"/>
    </location>
</feature>
<dbReference type="EMBL" id="OOIP01000017">
    <property type="protein sequence ID" value="SPO40071.1"/>
    <property type="molecule type" value="Genomic_DNA"/>
</dbReference>
<dbReference type="Proteomes" id="UP000323386">
    <property type="component" value="Unassembled WGS sequence"/>
</dbReference>
<proteinExistence type="predicted"/>
<evidence type="ECO:0000313" key="2">
    <source>
        <dbReference type="EMBL" id="SPO40071.1"/>
    </source>
</evidence>
<accession>A0A5C3F9K7</accession>
<reference evidence="2 3" key="1">
    <citation type="submission" date="2018-03" db="EMBL/GenBank/DDBJ databases">
        <authorList>
            <person name="Guldener U."/>
        </authorList>
    </citation>
    <scope>NUCLEOTIDE SEQUENCE [LARGE SCALE GENOMIC DNA]</scope>
    <source>
        <strain evidence="2 3">DAOM196992</strain>
    </source>
</reference>
<evidence type="ECO:0000256" key="1">
    <source>
        <dbReference type="SAM" id="MobiDB-lite"/>
    </source>
</evidence>
<keyword evidence="3" id="KW-1185">Reference proteome</keyword>